<feature type="non-terminal residue" evidence="1">
    <location>
        <position position="27"/>
    </location>
</feature>
<sequence length="27" mass="3275">MGVEEFLNWQIDVDRFFDVMDVPESKQ</sequence>
<protein>
    <submittedName>
        <fullName evidence="1">Uncharacterized protein</fullName>
    </submittedName>
</protein>
<proteinExistence type="predicted"/>
<reference evidence="1 2" key="1">
    <citation type="journal article" date="2018" name="Front. Plant Sci.">
        <title>Red Clover (Trifolium pratense) and Zigzag Clover (T. medium) - A Picture of Genomic Similarities and Differences.</title>
        <authorList>
            <person name="Dluhosova J."/>
            <person name="Istvanek J."/>
            <person name="Nedelnik J."/>
            <person name="Repkova J."/>
        </authorList>
    </citation>
    <scope>NUCLEOTIDE SEQUENCE [LARGE SCALE GENOMIC DNA]</scope>
    <source>
        <strain evidence="2">cv. 10/8</strain>
        <tissue evidence="1">Leaf</tissue>
    </source>
</reference>
<dbReference type="Proteomes" id="UP000265520">
    <property type="component" value="Unassembled WGS sequence"/>
</dbReference>
<organism evidence="1 2">
    <name type="scientific">Trifolium medium</name>
    <dbReference type="NCBI Taxonomy" id="97028"/>
    <lineage>
        <taxon>Eukaryota</taxon>
        <taxon>Viridiplantae</taxon>
        <taxon>Streptophyta</taxon>
        <taxon>Embryophyta</taxon>
        <taxon>Tracheophyta</taxon>
        <taxon>Spermatophyta</taxon>
        <taxon>Magnoliopsida</taxon>
        <taxon>eudicotyledons</taxon>
        <taxon>Gunneridae</taxon>
        <taxon>Pentapetalae</taxon>
        <taxon>rosids</taxon>
        <taxon>fabids</taxon>
        <taxon>Fabales</taxon>
        <taxon>Fabaceae</taxon>
        <taxon>Papilionoideae</taxon>
        <taxon>50 kb inversion clade</taxon>
        <taxon>NPAAA clade</taxon>
        <taxon>Hologalegina</taxon>
        <taxon>IRL clade</taxon>
        <taxon>Trifolieae</taxon>
        <taxon>Trifolium</taxon>
    </lineage>
</organism>
<evidence type="ECO:0000313" key="1">
    <source>
        <dbReference type="EMBL" id="MCI74492.1"/>
    </source>
</evidence>
<keyword evidence="2" id="KW-1185">Reference proteome</keyword>
<name>A0A392UM10_9FABA</name>
<evidence type="ECO:0000313" key="2">
    <source>
        <dbReference type="Proteomes" id="UP000265520"/>
    </source>
</evidence>
<accession>A0A392UM10</accession>
<dbReference type="AlphaFoldDB" id="A0A392UM10"/>
<comment type="caution">
    <text evidence="1">The sequence shown here is derived from an EMBL/GenBank/DDBJ whole genome shotgun (WGS) entry which is preliminary data.</text>
</comment>
<dbReference type="EMBL" id="LXQA010861944">
    <property type="protein sequence ID" value="MCI74492.1"/>
    <property type="molecule type" value="Genomic_DNA"/>
</dbReference>